<keyword evidence="1" id="KW-0472">Membrane</keyword>
<protein>
    <recommendedName>
        <fullName evidence="4">Transmembrane protein</fullName>
    </recommendedName>
</protein>
<reference evidence="2 3" key="1">
    <citation type="submission" date="2018-08" db="EMBL/GenBank/DDBJ databases">
        <title>A genome reference for cultivated species of the human gut microbiota.</title>
        <authorList>
            <person name="Zou Y."/>
            <person name="Xue W."/>
            <person name="Luo G."/>
        </authorList>
    </citation>
    <scope>NUCLEOTIDE SEQUENCE [LARGE SCALE GENOMIC DNA]</scope>
    <source>
        <strain evidence="2 3">OM07-13</strain>
    </source>
</reference>
<proteinExistence type="predicted"/>
<comment type="caution">
    <text evidence="2">The sequence shown here is derived from an EMBL/GenBank/DDBJ whole genome shotgun (WGS) entry which is preliminary data.</text>
</comment>
<keyword evidence="1" id="KW-1133">Transmembrane helix</keyword>
<dbReference type="AlphaFoldDB" id="A0A3E4YKT9"/>
<dbReference type="EMBL" id="QSTP01000001">
    <property type="protein sequence ID" value="RGM75345.1"/>
    <property type="molecule type" value="Genomic_DNA"/>
</dbReference>
<evidence type="ECO:0000313" key="3">
    <source>
        <dbReference type="Proteomes" id="UP000260758"/>
    </source>
</evidence>
<accession>A0A3E4YKT9</accession>
<feature type="transmembrane region" description="Helical" evidence="1">
    <location>
        <begin position="6"/>
        <end position="28"/>
    </location>
</feature>
<evidence type="ECO:0000256" key="1">
    <source>
        <dbReference type="SAM" id="Phobius"/>
    </source>
</evidence>
<gene>
    <name evidence="2" type="ORF">DXB99_02070</name>
</gene>
<name>A0A3E4YKT9_9FIRM</name>
<dbReference type="Proteomes" id="UP000260758">
    <property type="component" value="Unassembled WGS sequence"/>
</dbReference>
<sequence length="106" mass="13148">MSYIQTKIIECCAILLTINFIYMFHFHYPRLFFKLQKKFKAYILNIKSQKIRRNLRKQQQNMFMIKESGFRNINLFKFKRKSKKDKSLNNLFKKYDDIDDEDDIFK</sequence>
<keyword evidence="1" id="KW-0812">Transmembrane</keyword>
<organism evidence="2 3">
    <name type="scientific">Agathobacter rectalis</name>
    <dbReference type="NCBI Taxonomy" id="39491"/>
    <lineage>
        <taxon>Bacteria</taxon>
        <taxon>Bacillati</taxon>
        <taxon>Bacillota</taxon>
        <taxon>Clostridia</taxon>
        <taxon>Lachnospirales</taxon>
        <taxon>Lachnospiraceae</taxon>
        <taxon>Agathobacter</taxon>
    </lineage>
</organism>
<evidence type="ECO:0000313" key="2">
    <source>
        <dbReference type="EMBL" id="RGM75345.1"/>
    </source>
</evidence>
<evidence type="ECO:0008006" key="4">
    <source>
        <dbReference type="Google" id="ProtNLM"/>
    </source>
</evidence>